<dbReference type="PANTHER" id="PTHR41795">
    <property type="entry name" value="EXOPOLYSACCHARIDE SYNTHESIS PROTEIN"/>
    <property type="match status" value="1"/>
</dbReference>
<keyword evidence="1" id="KW-0812">Transmembrane</keyword>
<dbReference type="Proteomes" id="UP000282818">
    <property type="component" value="Unassembled WGS sequence"/>
</dbReference>
<keyword evidence="3" id="KW-1185">Reference proteome</keyword>
<accession>A0A437Q558</accession>
<evidence type="ECO:0000256" key="1">
    <source>
        <dbReference type="SAM" id="Phobius"/>
    </source>
</evidence>
<feature type="transmembrane region" description="Helical" evidence="1">
    <location>
        <begin position="138"/>
        <end position="160"/>
    </location>
</feature>
<evidence type="ECO:0000313" key="2">
    <source>
        <dbReference type="EMBL" id="RVU29638.1"/>
    </source>
</evidence>
<feature type="transmembrane region" description="Helical" evidence="1">
    <location>
        <begin position="180"/>
        <end position="197"/>
    </location>
</feature>
<name>A0A437Q558_9GAMM</name>
<evidence type="ECO:0000313" key="3">
    <source>
        <dbReference type="Proteomes" id="UP000282818"/>
    </source>
</evidence>
<keyword evidence="1" id="KW-1133">Transmembrane helix</keyword>
<organism evidence="2 3">
    <name type="scientific">Neptunomonas marina</name>
    <dbReference type="NCBI Taxonomy" id="1815562"/>
    <lineage>
        <taxon>Bacteria</taxon>
        <taxon>Pseudomonadati</taxon>
        <taxon>Pseudomonadota</taxon>
        <taxon>Gammaproteobacteria</taxon>
        <taxon>Oceanospirillales</taxon>
        <taxon>Oceanospirillaceae</taxon>
        <taxon>Neptunomonas</taxon>
    </lineage>
</organism>
<dbReference type="PIRSF" id="PIRSF033239">
    <property type="entry name" value="ExoD"/>
    <property type="match status" value="1"/>
</dbReference>
<reference evidence="2 3" key="1">
    <citation type="submission" date="2019-01" db="EMBL/GenBank/DDBJ databases">
        <authorList>
            <person name="Chen W.-M."/>
        </authorList>
    </citation>
    <scope>NUCLEOTIDE SEQUENCE [LARGE SCALE GENOMIC DNA]</scope>
    <source>
        <strain evidence="2 3">HPM-16</strain>
    </source>
</reference>
<comment type="caution">
    <text evidence="2">The sequence shown here is derived from an EMBL/GenBank/DDBJ whole genome shotgun (WGS) entry which is preliminary data.</text>
</comment>
<dbReference type="Pfam" id="PF06055">
    <property type="entry name" value="ExoD"/>
    <property type="match status" value="1"/>
</dbReference>
<dbReference type="PANTHER" id="PTHR41795:SF1">
    <property type="entry name" value="EXOPOLYSACCHARIDE SYNTHESIS PROTEIN"/>
    <property type="match status" value="1"/>
</dbReference>
<sequence>MSLVCRYKGDIVRNGLTDLLEKLVDDTEGDDTSIGELVKQLESRGLGAMLIVPALIGILPTSAVPGVPSLCGITIFLIAIQGVMGDPSPWLPKRLTSITLSRDRFLKGVNYARPFAQRLDKIFKPRLKFMTQQWSKRAIAFACGITGLLMIPLELVPFLAALPALAVLFTAVGITTNDGVVVIAGCTFSAGSIYLVLTQVSI</sequence>
<keyword evidence="1" id="KW-0472">Membrane</keyword>
<dbReference type="InterPro" id="IPR010331">
    <property type="entry name" value="ExoD"/>
</dbReference>
<protein>
    <submittedName>
        <fullName evidence="2">Exopolysaccharide biosynthesis protein</fullName>
    </submittedName>
</protein>
<dbReference type="AlphaFoldDB" id="A0A437Q558"/>
<proteinExistence type="predicted"/>
<gene>
    <name evidence="2" type="ORF">EOE65_15845</name>
</gene>
<dbReference type="EMBL" id="SACQ01000008">
    <property type="protein sequence ID" value="RVU29638.1"/>
    <property type="molecule type" value="Genomic_DNA"/>
</dbReference>